<dbReference type="AlphaFoldDB" id="H1XRR2"/>
<evidence type="ECO:0000313" key="4">
    <source>
        <dbReference type="Proteomes" id="UP000183868"/>
    </source>
</evidence>
<evidence type="ECO:0008006" key="5">
    <source>
        <dbReference type="Google" id="ProtNLM"/>
    </source>
</evidence>
<gene>
    <name evidence="1" type="ORF">Cabys_381</name>
    <name evidence="2" type="ORF">Calab_1654</name>
</gene>
<dbReference type="EMBL" id="CP018099">
    <property type="protein sequence ID" value="APF17132.1"/>
    <property type="molecule type" value="Genomic_DNA"/>
</dbReference>
<dbReference type="RefSeq" id="WP_006928365.1">
    <property type="nucleotide sequence ID" value="NZ_CM001402.1"/>
</dbReference>
<organism evidence="2 3">
    <name type="scientific">Caldithrix abyssi DSM 13497</name>
    <dbReference type="NCBI Taxonomy" id="880073"/>
    <lineage>
        <taxon>Bacteria</taxon>
        <taxon>Pseudomonadati</taxon>
        <taxon>Calditrichota</taxon>
        <taxon>Calditrichia</taxon>
        <taxon>Calditrichales</taxon>
        <taxon>Calditrichaceae</taxon>
        <taxon>Caldithrix</taxon>
    </lineage>
</organism>
<name>H1XRR2_CALAY</name>
<dbReference type="Proteomes" id="UP000183868">
    <property type="component" value="Chromosome"/>
</dbReference>
<proteinExistence type="predicted"/>
<protein>
    <recommendedName>
        <fullName evidence="5">Zinc-finger domain-containing protein</fullName>
    </recommendedName>
</protein>
<evidence type="ECO:0000313" key="3">
    <source>
        <dbReference type="Proteomes" id="UP000004671"/>
    </source>
</evidence>
<accession>H1XRR2</accession>
<dbReference type="HOGENOM" id="CLU_2449032_0_0_0"/>
<sequence>MLHPKERIKQICDLMGEDLDHPSCQEILEHINNCPTCKVYYDTVKKTIFLCRDLDCPEEMPEDVNERLMKVLKLDDLLTEQIKKNRSTK</sequence>
<dbReference type="EMBL" id="CM001402">
    <property type="protein sequence ID" value="EHO41272.1"/>
    <property type="molecule type" value="Genomic_DNA"/>
</dbReference>
<dbReference type="Proteomes" id="UP000004671">
    <property type="component" value="Chromosome"/>
</dbReference>
<dbReference type="PaxDb" id="880073-Calab_1654"/>
<reference evidence="2 3" key="1">
    <citation type="submission" date="2011-09" db="EMBL/GenBank/DDBJ databases">
        <title>The permanent draft genome of Caldithrix abyssi DSM 13497.</title>
        <authorList>
            <consortium name="US DOE Joint Genome Institute (JGI-PGF)"/>
            <person name="Lucas S."/>
            <person name="Han J."/>
            <person name="Lapidus A."/>
            <person name="Bruce D."/>
            <person name="Goodwin L."/>
            <person name="Pitluck S."/>
            <person name="Peters L."/>
            <person name="Kyrpides N."/>
            <person name="Mavromatis K."/>
            <person name="Ivanova N."/>
            <person name="Mikhailova N."/>
            <person name="Chertkov O."/>
            <person name="Detter J.C."/>
            <person name="Tapia R."/>
            <person name="Han C."/>
            <person name="Land M."/>
            <person name="Hauser L."/>
            <person name="Markowitz V."/>
            <person name="Cheng J.-F."/>
            <person name="Hugenholtz P."/>
            <person name="Woyke T."/>
            <person name="Wu D."/>
            <person name="Spring S."/>
            <person name="Brambilla E."/>
            <person name="Klenk H.-P."/>
            <person name="Eisen J.A."/>
        </authorList>
    </citation>
    <scope>NUCLEOTIDE SEQUENCE [LARGE SCALE GENOMIC DNA]</scope>
    <source>
        <strain evidence="2 3">DSM 13497</strain>
    </source>
</reference>
<keyword evidence="3" id="KW-1185">Reference proteome</keyword>
<evidence type="ECO:0000313" key="2">
    <source>
        <dbReference type="EMBL" id="EHO41272.1"/>
    </source>
</evidence>
<evidence type="ECO:0000313" key="1">
    <source>
        <dbReference type="EMBL" id="APF17132.1"/>
    </source>
</evidence>
<reference evidence="1 4" key="2">
    <citation type="submission" date="2016-11" db="EMBL/GenBank/DDBJ databases">
        <title>Genomic analysis of Caldithrix abyssi and proposal of a novel bacterial phylum Caldithrichaeota.</title>
        <authorList>
            <person name="Kublanov I."/>
            <person name="Sigalova O."/>
            <person name="Gavrilov S."/>
            <person name="Lebedinsky A."/>
            <person name="Ivanova N."/>
            <person name="Daum C."/>
            <person name="Reddy T."/>
            <person name="Klenk H.P."/>
            <person name="Goker M."/>
            <person name="Reva O."/>
            <person name="Miroshnichenko M."/>
            <person name="Kyprides N."/>
            <person name="Woyke T."/>
            <person name="Gelfand M."/>
        </authorList>
    </citation>
    <scope>NUCLEOTIDE SEQUENCE [LARGE SCALE GENOMIC DNA]</scope>
    <source>
        <strain evidence="1 4">LF13</strain>
    </source>
</reference>
<dbReference type="OrthoDB" id="129419at2"/>
<dbReference type="KEGG" id="caby:Cabys_381"/>